<accession>A0ACC2JZH2</accession>
<protein>
    <submittedName>
        <fullName evidence="1">Uncharacterized protein</fullName>
    </submittedName>
</protein>
<proteinExistence type="predicted"/>
<reference evidence="1" key="1">
    <citation type="submission" date="2022-12" db="EMBL/GenBank/DDBJ databases">
        <title>Genome Sequence of Lasiodiplodia mahajangana.</title>
        <authorList>
            <person name="Buettner E."/>
        </authorList>
    </citation>
    <scope>NUCLEOTIDE SEQUENCE</scope>
    <source>
        <strain evidence="1">VT137</strain>
    </source>
</reference>
<name>A0ACC2JZH2_9PEZI</name>
<dbReference type="EMBL" id="JAPUUL010000088">
    <property type="protein sequence ID" value="KAJ8132752.1"/>
    <property type="molecule type" value="Genomic_DNA"/>
</dbReference>
<dbReference type="Proteomes" id="UP001153332">
    <property type="component" value="Unassembled WGS sequence"/>
</dbReference>
<keyword evidence="2" id="KW-1185">Reference proteome</keyword>
<gene>
    <name evidence="1" type="ORF">O1611_g868</name>
</gene>
<evidence type="ECO:0000313" key="2">
    <source>
        <dbReference type="Proteomes" id="UP001153332"/>
    </source>
</evidence>
<evidence type="ECO:0000313" key="1">
    <source>
        <dbReference type="EMBL" id="KAJ8132752.1"/>
    </source>
</evidence>
<sequence>MLGWALKKGFQGATGLRDAPQGGEDTTQFDAPDTPAPVFAARAIKNAIWGQSTAAEAPPSKIKPDDNERVANPVPGAATTSQSNLPDTRSPTKLNSILLTPGTATSRRKRVSFGRDVKAANTISSNTLASSSNQDVGLRKKTTLQQALENSRPAKTELQAKQPEQDDTDEDWEWEDEDVCCHHEVTVDLNEPHSESGKYWKAEWTRYREEAKSDIEQLVKYKANAKSFAAKKDMEASRLSQQLKEEQAKVAEMEKKVADMTTKLAVIRKHGSDKDNASMTKDLATQAALVAEYREQIKDLENRLKAANRRAIDTSPQPEQSIYEVSRELRKARSELRQLDRLRDEVKRLKSALATSRERVAELEAQASTGETVESSRVVRLEKQLREVKEESRQKDMEIRKLKRDYESLKRDAKSRTAEAMQVLQDKNIKIDELEKKLKEMETTSSLGRSKGLDAAIAAQNKTTRDLKSGIESLGKPSRYEKARHRRAASVEDISLDMTQRSLLRGGVGHGLGDIRQEKAYGGDLLTDWTADIPTFELQVKDTGKGREETEKLDEKPIMEAIDTLPSRRAARSVGQQSLYGNHRPISDVLSDRVNESSRRQARRQRQAETNDPSSINRTENNTSQRTASTRTTSLAEDRAATRDALGQPTRRSRALSRITRPTSPDNEAPTIDLLQDQFSRLGGPSADRSAIGNASRCTLPAERQAAARARLEQKRIERRKTSRLVLDKENVRP</sequence>
<organism evidence="1 2">
    <name type="scientific">Lasiodiplodia mahajangana</name>
    <dbReference type="NCBI Taxonomy" id="1108764"/>
    <lineage>
        <taxon>Eukaryota</taxon>
        <taxon>Fungi</taxon>
        <taxon>Dikarya</taxon>
        <taxon>Ascomycota</taxon>
        <taxon>Pezizomycotina</taxon>
        <taxon>Dothideomycetes</taxon>
        <taxon>Dothideomycetes incertae sedis</taxon>
        <taxon>Botryosphaeriales</taxon>
        <taxon>Botryosphaeriaceae</taxon>
        <taxon>Lasiodiplodia</taxon>
    </lineage>
</organism>
<comment type="caution">
    <text evidence="1">The sequence shown here is derived from an EMBL/GenBank/DDBJ whole genome shotgun (WGS) entry which is preliminary data.</text>
</comment>